<dbReference type="Proteomes" id="UP001234495">
    <property type="component" value="Unassembled WGS sequence"/>
</dbReference>
<accession>A0ABT9ZBL6</accession>
<name>A0ABT9ZBL6_9BACI</name>
<keyword evidence="1" id="KW-0472">Membrane</keyword>
<dbReference type="EMBL" id="JAUSUD010000003">
    <property type="protein sequence ID" value="MDQ0229651.1"/>
    <property type="molecule type" value="Genomic_DNA"/>
</dbReference>
<feature type="transmembrane region" description="Helical" evidence="1">
    <location>
        <begin position="177"/>
        <end position="199"/>
    </location>
</feature>
<evidence type="ECO:0000256" key="1">
    <source>
        <dbReference type="SAM" id="Phobius"/>
    </source>
</evidence>
<proteinExistence type="predicted"/>
<feature type="transmembrane region" description="Helical" evidence="1">
    <location>
        <begin position="146"/>
        <end position="165"/>
    </location>
</feature>
<organism evidence="2 3">
    <name type="scientific">Metabacillus malikii</name>
    <dbReference type="NCBI Taxonomy" id="1504265"/>
    <lineage>
        <taxon>Bacteria</taxon>
        <taxon>Bacillati</taxon>
        <taxon>Bacillota</taxon>
        <taxon>Bacilli</taxon>
        <taxon>Bacillales</taxon>
        <taxon>Bacillaceae</taxon>
        <taxon>Metabacillus</taxon>
    </lineage>
</organism>
<keyword evidence="3" id="KW-1185">Reference proteome</keyword>
<keyword evidence="1" id="KW-1133">Transmembrane helix</keyword>
<gene>
    <name evidence="2" type="ORF">J2S19_000903</name>
</gene>
<dbReference type="RefSeq" id="WP_307337747.1">
    <property type="nucleotide sequence ID" value="NZ_JAUSUD010000003.1"/>
</dbReference>
<evidence type="ECO:0000313" key="3">
    <source>
        <dbReference type="Proteomes" id="UP001234495"/>
    </source>
</evidence>
<evidence type="ECO:0000313" key="2">
    <source>
        <dbReference type="EMBL" id="MDQ0229651.1"/>
    </source>
</evidence>
<comment type="caution">
    <text evidence="2">The sequence shown here is derived from an EMBL/GenBank/DDBJ whole genome shotgun (WGS) entry which is preliminary data.</text>
</comment>
<dbReference type="Pfam" id="PF22564">
    <property type="entry name" value="HAAS"/>
    <property type="match status" value="1"/>
</dbReference>
<feature type="transmembrane region" description="Helical" evidence="1">
    <location>
        <begin position="75"/>
        <end position="96"/>
    </location>
</feature>
<feature type="transmembrane region" description="Helical" evidence="1">
    <location>
        <begin position="108"/>
        <end position="126"/>
    </location>
</feature>
<keyword evidence="1" id="KW-0812">Transmembrane</keyword>
<protein>
    <recommendedName>
        <fullName evidence="4">DUF1700 domain-containing protein</fullName>
    </recommendedName>
</protein>
<sequence>MRNAKADFIQTLEKALPKTVDKREIIREYELHIEEMLLDHPHLSVEDVIRKLGNPIEIAKQYQEIAPMSFVSRHFVVCNFMFFIVGAIFTICYHLYKDSVFSDAWGLLAQIPSTIIIVYTVFWMLLGFEIGKEYGVQGKELFSKTVFISIVPNLLLMLMTVLQLIPTNWFEPILTPTFTTICVIITILFYPISKLFYYIGVHRSI</sequence>
<reference evidence="2 3" key="1">
    <citation type="submission" date="2023-07" db="EMBL/GenBank/DDBJ databases">
        <title>Genomic Encyclopedia of Type Strains, Phase IV (KMG-IV): sequencing the most valuable type-strain genomes for metagenomic binning, comparative biology and taxonomic classification.</title>
        <authorList>
            <person name="Goeker M."/>
        </authorList>
    </citation>
    <scope>NUCLEOTIDE SEQUENCE [LARGE SCALE GENOMIC DNA]</scope>
    <source>
        <strain evidence="2 3">DSM 29005</strain>
    </source>
</reference>
<evidence type="ECO:0008006" key="4">
    <source>
        <dbReference type="Google" id="ProtNLM"/>
    </source>
</evidence>